<accession>A0A9P7QFC3</accession>
<dbReference type="EMBL" id="SRRH01000239">
    <property type="protein sequence ID" value="KAG6293631.1"/>
    <property type="molecule type" value="Genomic_DNA"/>
</dbReference>
<organism evidence="1 2">
    <name type="scientific">Claviceps aff. purpurea</name>
    <dbReference type="NCBI Taxonomy" id="1967640"/>
    <lineage>
        <taxon>Eukaryota</taxon>
        <taxon>Fungi</taxon>
        <taxon>Dikarya</taxon>
        <taxon>Ascomycota</taxon>
        <taxon>Pezizomycotina</taxon>
        <taxon>Sordariomycetes</taxon>
        <taxon>Hypocreomycetidae</taxon>
        <taxon>Hypocreales</taxon>
        <taxon>Clavicipitaceae</taxon>
        <taxon>Claviceps</taxon>
    </lineage>
</organism>
<protein>
    <submittedName>
        <fullName evidence="1">Uncharacterized protein</fullName>
    </submittedName>
</protein>
<name>A0A9P7QFC3_9HYPO</name>
<keyword evidence="2" id="KW-1185">Reference proteome</keyword>
<dbReference type="Proteomes" id="UP000707071">
    <property type="component" value="Unassembled WGS sequence"/>
</dbReference>
<comment type="caution">
    <text evidence="1">The sequence shown here is derived from an EMBL/GenBank/DDBJ whole genome shotgun (WGS) entry which is preliminary data.</text>
</comment>
<evidence type="ECO:0000313" key="2">
    <source>
        <dbReference type="Proteomes" id="UP000707071"/>
    </source>
</evidence>
<evidence type="ECO:0000313" key="1">
    <source>
        <dbReference type="EMBL" id="KAG6293631.1"/>
    </source>
</evidence>
<sequence>MPAASGPSHRTLREPRGLRFTVSRLSIRSRNPRLPLPLSSFGPASHRMTQIARRLVQSLPAGRIDLDEPPQQADPAQVAALIGSKIQCSTADTQKGPEVQNR</sequence>
<dbReference type="AlphaFoldDB" id="A0A9P7QFC3"/>
<gene>
    <name evidence="1" type="ORF">E4U09_002906</name>
</gene>
<reference evidence="1 2" key="1">
    <citation type="journal article" date="2020" name="bioRxiv">
        <title>Whole genome comparisons of ergot fungi reveals the divergence and evolution of species within the genus Claviceps are the result of varying mechanisms driving genome evolution and host range expansion.</title>
        <authorList>
            <person name="Wyka S.A."/>
            <person name="Mondo S.J."/>
            <person name="Liu M."/>
            <person name="Dettman J."/>
            <person name="Nalam V."/>
            <person name="Broders K.D."/>
        </authorList>
    </citation>
    <scope>NUCLEOTIDE SEQUENCE [LARGE SCALE GENOMIC DNA]</scope>
    <source>
        <strain evidence="1 2">Clav52</strain>
    </source>
</reference>
<proteinExistence type="predicted"/>